<dbReference type="SUPFAM" id="SSF57903">
    <property type="entry name" value="FYVE/PHD zinc finger"/>
    <property type="match status" value="1"/>
</dbReference>
<keyword evidence="5" id="KW-0862">Zinc</keyword>
<keyword evidence="4 9" id="KW-0863">Zinc-finger</keyword>
<feature type="domain" description="PHD-type" evidence="11">
    <location>
        <begin position="378"/>
        <end position="426"/>
    </location>
</feature>
<keyword evidence="2" id="KW-0479">Metal-binding</keyword>
<evidence type="ECO:0000256" key="1">
    <source>
        <dbReference type="ARBA" id="ARBA00004123"/>
    </source>
</evidence>
<dbReference type="Proteomes" id="UP000186922">
    <property type="component" value="Unassembled WGS sequence"/>
</dbReference>
<dbReference type="STRING" id="947166.A0A1D1VY83"/>
<dbReference type="PANTHER" id="PTHR45888:SF4">
    <property type="entry name" value="PHD FINGER PROTEIN 10"/>
    <property type="match status" value="1"/>
</dbReference>
<evidence type="ECO:0000259" key="11">
    <source>
        <dbReference type="PROSITE" id="PS50016"/>
    </source>
</evidence>
<feature type="compositionally biased region" description="Basic and acidic residues" evidence="10">
    <location>
        <begin position="254"/>
        <end position="271"/>
    </location>
</feature>
<dbReference type="InterPro" id="IPR019787">
    <property type="entry name" value="Znf_PHD-finger"/>
</dbReference>
<evidence type="ECO:0000256" key="7">
    <source>
        <dbReference type="ARBA" id="ARBA00023163"/>
    </source>
</evidence>
<dbReference type="GO" id="GO:0005634">
    <property type="term" value="C:nucleus"/>
    <property type="evidence" value="ECO:0007669"/>
    <property type="project" value="UniProtKB-SubCell"/>
</dbReference>
<evidence type="ECO:0000313" key="12">
    <source>
        <dbReference type="EMBL" id="GAV03974.1"/>
    </source>
</evidence>
<reference evidence="12 13" key="1">
    <citation type="journal article" date="2016" name="Nat. Commun.">
        <title>Extremotolerant tardigrade genome and improved radiotolerance of human cultured cells by tardigrade-unique protein.</title>
        <authorList>
            <person name="Hashimoto T."/>
            <person name="Horikawa D.D."/>
            <person name="Saito Y."/>
            <person name="Kuwahara H."/>
            <person name="Kozuka-Hata H."/>
            <person name="Shin-I T."/>
            <person name="Minakuchi Y."/>
            <person name="Ohishi K."/>
            <person name="Motoyama A."/>
            <person name="Aizu T."/>
            <person name="Enomoto A."/>
            <person name="Kondo K."/>
            <person name="Tanaka S."/>
            <person name="Hara Y."/>
            <person name="Koshikawa S."/>
            <person name="Sagara H."/>
            <person name="Miura T."/>
            <person name="Yokobori S."/>
            <person name="Miyagawa K."/>
            <person name="Suzuki Y."/>
            <person name="Kubo T."/>
            <person name="Oyama M."/>
            <person name="Kohara Y."/>
            <person name="Fujiyama A."/>
            <person name="Arakawa K."/>
            <person name="Katayama T."/>
            <person name="Toyoda A."/>
            <person name="Kunieda T."/>
        </authorList>
    </citation>
    <scope>NUCLEOTIDE SEQUENCE [LARGE SCALE GENOMIC DNA]</scope>
    <source>
        <strain evidence="12 13">YOKOZUNA-1</strain>
    </source>
</reference>
<dbReference type="EMBL" id="BDGG01000010">
    <property type="protein sequence ID" value="GAV03974.1"/>
    <property type="molecule type" value="Genomic_DNA"/>
</dbReference>
<dbReference type="OrthoDB" id="1903104at2759"/>
<organism evidence="12 13">
    <name type="scientific">Ramazzottius varieornatus</name>
    <name type="common">Water bear</name>
    <name type="synonym">Tardigrade</name>
    <dbReference type="NCBI Taxonomy" id="947166"/>
    <lineage>
        <taxon>Eukaryota</taxon>
        <taxon>Metazoa</taxon>
        <taxon>Ecdysozoa</taxon>
        <taxon>Tardigrada</taxon>
        <taxon>Eutardigrada</taxon>
        <taxon>Parachela</taxon>
        <taxon>Hypsibioidea</taxon>
        <taxon>Ramazzottiidae</taxon>
        <taxon>Ramazzottius</taxon>
    </lineage>
</organism>
<evidence type="ECO:0000256" key="10">
    <source>
        <dbReference type="SAM" id="MobiDB-lite"/>
    </source>
</evidence>
<dbReference type="AlphaFoldDB" id="A0A1D1VY83"/>
<feature type="compositionally biased region" description="Acidic residues" evidence="10">
    <location>
        <begin position="211"/>
        <end position="220"/>
    </location>
</feature>
<proteinExistence type="predicted"/>
<evidence type="ECO:0000256" key="4">
    <source>
        <dbReference type="ARBA" id="ARBA00022771"/>
    </source>
</evidence>
<comment type="caution">
    <text evidence="12">The sequence shown here is derived from an EMBL/GenBank/DDBJ whole genome shotgun (WGS) entry which is preliminary data.</text>
</comment>
<evidence type="ECO:0000256" key="6">
    <source>
        <dbReference type="ARBA" id="ARBA00023015"/>
    </source>
</evidence>
<dbReference type="CDD" id="cd15529">
    <property type="entry name" value="PHD2_PHF10"/>
    <property type="match status" value="1"/>
</dbReference>
<evidence type="ECO:0000256" key="9">
    <source>
        <dbReference type="PROSITE-ProRule" id="PRU00146"/>
    </source>
</evidence>
<gene>
    <name evidence="12" type="primary">RvY_14327-1</name>
    <name evidence="12" type="synonym">RvY_14327.1</name>
    <name evidence="12" type="ORF">RvY_14327</name>
</gene>
<feature type="region of interest" description="Disordered" evidence="10">
    <location>
        <begin position="476"/>
        <end position="501"/>
    </location>
</feature>
<dbReference type="PROSITE" id="PS50016">
    <property type="entry name" value="ZF_PHD_2"/>
    <property type="match status" value="1"/>
</dbReference>
<dbReference type="InterPro" id="IPR013083">
    <property type="entry name" value="Znf_RING/FYVE/PHD"/>
</dbReference>
<evidence type="ECO:0000256" key="2">
    <source>
        <dbReference type="ARBA" id="ARBA00022723"/>
    </source>
</evidence>
<dbReference type="PANTHER" id="PTHR45888">
    <property type="entry name" value="HL01030P-RELATED"/>
    <property type="match status" value="1"/>
</dbReference>
<keyword evidence="3" id="KW-0677">Repeat</keyword>
<keyword evidence="8" id="KW-0539">Nucleus</keyword>
<evidence type="ECO:0000313" key="13">
    <source>
        <dbReference type="Proteomes" id="UP000186922"/>
    </source>
</evidence>
<sequence>MDYDSASNLALEGSLQESPDILSGNGPSCSKATSMSSSAPPSADIDNEKIFSAANLFNPHVHRENRLRLQKQKALKAVAKYNTFLNQQRMNERRCSFDLQTNIVHVPRRPVNVLPVDPDLARNLANTNGSLAPTKIMMVTKSADAYPVALMHYPAQYATTVPIFTPKELSFLPLNTAVHSASSFAVQCLNMSAEEYQRLKSRDGVNHGIVDSDEDSDASDNEQTKNEKKEEETVTDQPEEPQPGTASSKKRKQKSDETPLKGTTKETERPDPGIANVSKELDMSALPAPKEEMYPCPPNKCYACHVRERQPVIKSEYDFAPPKKKNRKVLPEMNAAMLDKEKKIGCSKCEKKFHPSCMHLPKATLFCITKYPWQCPDCKICLKCTRATQEEKLMFCDLCDRGYHSFCVGVPRIPHGRWLCEQCAKCSQCGSEKANLNGKRGRACIWQIDWEEDDEGNVTSVSSLCFPCHKKAKLAKGGDGEVVPEDEHGEESNALSEHKVS</sequence>
<keyword evidence="6" id="KW-0805">Transcription regulation</keyword>
<feature type="compositionally biased region" description="Basic and acidic residues" evidence="10">
    <location>
        <begin position="222"/>
        <end position="232"/>
    </location>
</feature>
<dbReference type="Gene3D" id="3.30.40.10">
    <property type="entry name" value="Zinc/RING finger domain, C3HC4 (zinc finger)"/>
    <property type="match status" value="1"/>
</dbReference>
<keyword evidence="13" id="KW-1185">Reference proteome</keyword>
<dbReference type="SMART" id="SM00249">
    <property type="entry name" value="PHD"/>
    <property type="match status" value="2"/>
</dbReference>
<evidence type="ECO:0000256" key="8">
    <source>
        <dbReference type="ARBA" id="ARBA00023242"/>
    </source>
</evidence>
<keyword evidence="7" id="KW-0804">Transcription</keyword>
<name>A0A1D1VY83_RAMVA</name>
<evidence type="ECO:0000256" key="5">
    <source>
        <dbReference type="ARBA" id="ARBA00022833"/>
    </source>
</evidence>
<dbReference type="Pfam" id="PF00628">
    <property type="entry name" value="PHD"/>
    <property type="match status" value="1"/>
</dbReference>
<dbReference type="InterPro" id="IPR011011">
    <property type="entry name" value="Znf_FYVE_PHD"/>
</dbReference>
<dbReference type="InterPro" id="IPR001965">
    <property type="entry name" value="Znf_PHD"/>
</dbReference>
<protein>
    <recommendedName>
        <fullName evidence="11">PHD-type domain-containing protein</fullName>
    </recommendedName>
</protein>
<accession>A0A1D1VY83</accession>
<dbReference type="GO" id="GO:0008270">
    <property type="term" value="F:zinc ion binding"/>
    <property type="evidence" value="ECO:0007669"/>
    <property type="project" value="UniProtKB-KW"/>
</dbReference>
<comment type="subcellular location">
    <subcellularLocation>
        <location evidence="1">Nucleus</location>
    </subcellularLocation>
</comment>
<feature type="region of interest" description="Disordered" evidence="10">
    <location>
        <begin position="202"/>
        <end position="279"/>
    </location>
</feature>
<feature type="compositionally biased region" description="Low complexity" evidence="10">
    <location>
        <begin position="27"/>
        <end position="43"/>
    </location>
</feature>
<feature type="region of interest" description="Disordered" evidence="10">
    <location>
        <begin position="14"/>
        <end position="43"/>
    </location>
</feature>
<evidence type="ECO:0000256" key="3">
    <source>
        <dbReference type="ARBA" id="ARBA00022737"/>
    </source>
</evidence>